<keyword evidence="1" id="KW-0472">Membrane</keyword>
<organism evidence="2 3">
    <name type="scientific">Cuscuta australis</name>
    <dbReference type="NCBI Taxonomy" id="267555"/>
    <lineage>
        <taxon>Eukaryota</taxon>
        <taxon>Viridiplantae</taxon>
        <taxon>Streptophyta</taxon>
        <taxon>Embryophyta</taxon>
        <taxon>Tracheophyta</taxon>
        <taxon>Spermatophyta</taxon>
        <taxon>Magnoliopsida</taxon>
        <taxon>eudicotyledons</taxon>
        <taxon>Gunneridae</taxon>
        <taxon>Pentapetalae</taxon>
        <taxon>asterids</taxon>
        <taxon>lamiids</taxon>
        <taxon>Solanales</taxon>
        <taxon>Convolvulaceae</taxon>
        <taxon>Cuscuteae</taxon>
        <taxon>Cuscuta</taxon>
        <taxon>Cuscuta subgen. Grammica</taxon>
        <taxon>Cuscuta sect. Cleistogrammica</taxon>
    </lineage>
</organism>
<protein>
    <recommendedName>
        <fullName evidence="4">DUF2232 domain-containing protein</fullName>
    </recommendedName>
</protein>
<dbReference type="PANTHER" id="PTHR37185:SF3">
    <property type="entry name" value="MEMBRANE PROTEIN"/>
    <property type="match status" value="1"/>
</dbReference>
<evidence type="ECO:0000256" key="1">
    <source>
        <dbReference type="SAM" id="Phobius"/>
    </source>
</evidence>
<feature type="transmembrane region" description="Helical" evidence="1">
    <location>
        <begin position="246"/>
        <end position="274"/>
    </location>
</feature>
<dbReference type="Proteomes" id="UP000249390">
    <property type="component" value="Unassembled WGS sequence"/>
</dbReference>
<feature type="transmembrane region" description="Helical" evidence="1">
    <location>
        <begin position="118"/>
        <end position="139"/>
    </location>
</feature>
<sequence>MNLIVKLYQNYYPPRLFQLSKTSLHPHTLSRQTHFISLSHDPKTDISWGYTNPKRPKASTIQRPAWSSIEEQSSEEGDGYEYLAKDGEVFQKTLRLVETAMFASVSGLAYLLSNSLAVENYFGCFFALPIVISSLRWGVAAGRKTMVATVVLLFVLSGPVKAINYMLMHGLLGLTMGSLWRLRANWTQSIFLCALARAIGAIGYVLLSSFLIRENILQLITINIHASLSYVLTSIGSNSIPTMDVIYTIFGTLLLINSAFFALLLHILYAIFFAKFGMKSSLRLPKWVEVAI</sequence>
<keyword evidence="1" id="KW-1133">Transmembrane helix</keyword>
<keyword evidence="3" id="KW-1185">Reference proteome</keyword>
<feature type="transmembrane region" description="Helical" evidence="1">
    <location>
        <begin position="146"/>
        <end position="166"/>
    </location>
</feature>
<dbReference type="EMBL" id="NQVE01000215">
    <property type="protein sequence ID" value="RAL37543.1"/>
    <property type="molecule type" value="Genomic_DNA"/>
</dbReference>
<dbReference type="InterPro" id="IPR018710">
    <property type="entry name" value="DUF2232"/>
</dbReference>
<keyword evidence="1" id="KW-0812">Transmembrane</keyword>
<proteinExistence type="predicted"/>
<dbReference type="Pfam" id="PF09991">
    <property type="entry name" value="DUF2232"/>
    <property type="match status" value="1"/>
</dbReference>
<name>A0A328D100_9ASTE</name>
<gene>
    <name evidence="2" type="ORF">DM860_000237</name>
</gene>
<feature type="transmembrane region" description="Helical" evidence="1">
    <location>
        <begin position="219"/>
        <end position="240"/>
    </location>
</feature>
<dbReference type="PANTHER" id="PTHR37185">
    <property type="entry name" value="MEMBRANE PROTEIN"/>
    <property type="match status" value="1"/>
</dbReference>
<evidence type="ECO:0000313" key="3">
    <source>
        <dbReference type="Proteomes" id="UP000249390"/>
    </source>
</evidence>
<evidence type="ECO:0008006" key="4">
    <source>
        <dbReference type="Google" id="ProtNLM"/>
    </source>
</evidence>
<dbReference type="AlphaFoldDB" id="A0A328D100"/>
<evidence type="ECO:0000313" key="2">
    <source>
        <dbReference type="EMBL" id="RAL37543.1"/>
    </source>
</evidence>
<accession>A0A328D100</accession>
<reference evidence="2 3" key="1">
    <citation type="submission" date="2018-06" db="EMBL/GenBank/DDBJ databases">
        <title>The Genome of Cuscuta australis (Dodder) Provides Insight into the Evolution of Plant Parasitism.</title>
        <authorList>
            <person name="Liu H."/>
        </authorList>
    </citation>
    <scope>NUCLEOTIDE SEQUENCE [LARGE SCALE GENOMIC DNA]</scope>
    <source>
        <strain evidence="3">cv. Yunnan</strain>
        <tissue evidence="2">Vines</tissue>
    </source>
</reference>
<comment type="caution">
    <text evidence="2">The sequence shown here is derived from an EMBL/GenBank/DDBJ whole genome shotgun (WGS) entry which is preliminary data.</text>
</comment>
<feature type="transmembrane region" description="Helical" evidence="1">
    <location>
        <begin position="186"/>
        <end position="207"/>
    </location>
</feature>